<name>A0A132BCN6_MOLSC</name>
<dbReference type="EMBL" id="KQ947431">
    <property type="protein sequence ID" value="KUJ09759.1"/>
    <property type="molecule type" value="Genomic_DNA"/>
</dbReference>
<dbReference type="PANTHER" id="PTHR38791">
    <property type="entry name" value="ZN(II)2CYS6 TRANSCRIPTION FACTOR (EUROFUNG)-RELATED-RELATED"/>
    <property type="match status" value="1"/>
</dbReference>
<protein>
    <recommendedName>
        <fullName evidence="2">Zn(2)-C6 fungal-type domain-containing protein</fullName>
    </recommendedName>
</protein>
<evidence type="ECO:0000313" key="4">
    <source>
        <dbReference type="Proteomes" id="UP000070700"/>
    </source>
</evidence>
<dbReference type="PROSITE" id="PS50048">
    <property type="entry name" value="ZN2_CY6_FUNGAL_2"/>
    <property type="match status" value="1"/>
</dbReference>
<dbReference type="Gene3D" id="4.10.240.10">
    <property type="entry name" value="Zn(2)-C6 fungal-type DNA-binding domain"/>
    <property type="match status" value="1"/>
</dbReference>
<dbReference type="InParanoid" id="A0A132BCN6"/>
<keyword evidence="4" id="KW-1185">Reference proteome</keyword>
<accession>A0A132BCN6</accession>
<dbReference type="KEGG" id="psco:LY89DRAFT_740831"/>
<dbReference type="GO" id="GO:0000981">
    <property type="term" value="F:DNA-binding transcription factor activity, RNA polymerase II-specific"/>
    <property type="evidence" value="ECO:0007669"/>
    <property type="project" value="InterPro"/>
</dbReference>
<dbReference type="GeneID" id="28830369"/>
<proteinExistence type="predicted"/>
<dbReference type="Pfam" id="PF00172">
    <property type="entry name" value="Zn_clus"/>
    <property type="match status" value="1"/>
</dbReference>
<dbReference type="CDD" id="cd00067">
    <property type="entry name" value="GAL4"/>
    <property type="match status" value="1"/>
</dbReference>
<dbReference type="RefSeq" id="XP_018064114.1">
    <property type="nucleotide sequence ID" value="XM_018220643.1"/>
</dbReference>
<gene>
    <name evidence="3" type="ORF">LY89DRAFT_740831</name>
</gene>
<dbReference type="GO" id="GO:0008270">
    <property type="term" value="F:zinc ion binding"/>
    <property type="evidence" value="ECO:0007669"/>
    <property type="project" value="InterPro"/>
</dbReference>
<dbReference type="AlphaFoldDB" id="A0A132BCN6"/>
<evidence type="ECO:0000256" key="1">
    <source>
        <dbReference type="ARBA" id="ARBA00023242"/>
    </source>
</evidence>
<dbReference type="PROSITE" id="PS00463">
    <property type="entry name" value="ZN2_CY6_FUNGAL_1"/>
    <property type="match status" value="1"/>
</dbReference>
<evidence type="ECO:0000313" key="3">
    <source>
        <dbReference type="EMBL" id="KUJ09759.1"/>
    </source>
</evidence>
<keyword evidence="1" id="KW-0539">Nucleus</keyword>
<dbReference type="SUPFAM" id="SSF57701">
    <property type="entry name" value="Zn2/Cys6 DNA-binding domain"/>
    <property type="match status" value="1"/>
</dbReference>
<dbReference type="InterPro" id="IPR001138">
    <property type="entry name" value="Zn2Cys6_DnaBD"/>
</dbReference>
<dbReference type="Proteomes" id="UP000070700">
    <property type="component" value="Unassembled WGS sequence"/>
</dbReference>
<dbReference type="SMART" id="SM00066">
    <property type="entry name" value="GAL4"/>
    <property type="match status" value="1"/>
</dbReference>
<feature type="domain" description="Zn(2)-C6 fungal-type" evidence="2">
    <location>
        <begin position="9"/>
        <end position="37"/>
    </location>
</feature>
<dbReference type="InterPro" id="IPR053175">
    <property type="entry name" value="DHMBA_Reg_Transcription_Factor"/>
</dbReference>
<dbReference type="InterPro" id="IPR036864">
    <property type="entry name" value="Zn2-C6_fun-type_DNA-bd_sf"/>
</dbReference>
<organism evidence="3 4">
    <name type="scientific">Mollisia scopiformis</name>
    <name type="common">Conifer needle endophyte fungus</name>
    <name type="synonym">Phialocephala scopiformis</name>
    <dbReference type="NCBI Taxonomy" id="149040"/>
    <lineage>
        <taxon>Eukaryota</taxon>
        <taxon>Fungi</taxon>
        <taxon>Dikarya</taxon>
        <taxon>Ascomycota</taxon>
        <taxon>Pezizomycotina</taxon>
        <taxon>Leotiomycetes</taxon>
        <taxon>Helotiales</taxon>
        <taxon>Mollisiaceae</taxon>
        <taxon>Mollisia</taxon>
    </lineage>
</organism>
<dbReference type="OrthoDB" id="4491390at2759"/>
<evidence type="ECO:0000259" key="2">
    <source>
        <dbReference type="PROSITE" id="PS50048"/>
    </source>
</evidence>
<reference evidence="3 4" key="1">
    <citation type="submission" date="2015-10" db="EMBL/GenBank/DDBJ databases">
        <title>Full genome of DAOMC 229536 Phialocephala scopiformis, a fungal endophyte of spruce producing the potent anti-insectan compound rugulosin.</title>
        <authorList>
            <consortium name="DOE Joint Genome Institute"/>
            <person name="Walker A.K."/>
            <person name="Frasz S.L."/>
            <person name="Seifert K.A."/>
            <person name="Miller J.D."/>
            <person name="Mondo S.J."/>
            <person name="Labutti K."/>
            <person name="Lipzen A."/>
            <person name="Dockter R."/>
            <person name="Kennedy M."/>
            <person name="Grigoriev I.V."/>
            <person name="Spatafora J.W."/>
        </authorList>
    </citation>
    <scope>NUCLEOTIDE SEQUENCE [LARGE SCALE GENOMIC DNA]</scope>
    <source>
        <strain evidence="3 4">CBS 120377</strain>
    </source>
</reference>
<sequence>MVNFGRSGACITCKQRKVKCDESRPGCQKCHKIGKSCPGYPDKWDLAFRNENKIIQRKVQWKQKALEEFPSAKLLMLENALADERLQALCLFFQDYTISTCGICPGWLHFLPKMYQMSAATSLLHHAVCTAAYANLAQKTERPDLAIMAMSHYRESLEVVKQTLVFPGTAFDDSTMTGVILLGIYECINSTLVEGSYHHISGLETLADLRGSLLMQGYGPSLLQTVCCQMLRRILDRRVPPSSVDERLVKLLDPSLLGNEMIINKLEISKFIANVDAKILSGQIQRHWDEILLEFERLEGGLFHWNMRASQEFGFVQVQQPTFIDDKKPFVYHSYLGFWSLSLWNKHRAARILLHQTLLDGLDAMDSGRLSSINQDQKSISKSVIKEMADFILLSIPFSLGDVPLPPSLNGPKSVGGYFLVWSLQVLLRCPSVSDDQQNQAKNALLRIGRRCGLSYATIFAKKYGNSSPTQIVKHVPPQQIPLGSTR</sequence>